<dbReference type="RefSeq" id="WP_012610090.1">
    <property type="nucleotide sequence ID" value="NC_011768.1"/>
</dbReference>
<dbReference type="InterPro" id="IPR041698">
    <property type="entry name" value="Methyltransf_25"/>
</dbReference>
<dbReference type="PANTHER" id="PTHR43591">
    <property type="entry name" value="METHYLTRANSFERASE"/>
    <property type="match status" value="1"/>
</dbReference>
<evidence type="ECO:0000259" key="1">
    <source>
        <dbReference type="Pfam" id="PF13649"/>
    </source>
</evidence>
<keyword evidence="2" id="KW-0489">Methyltransferase</keyword>
<reference evidence="2 3" key="1">
    <citation type="journal article" date="2012" name="Environ. Microbiol.">
        <title>The genome sequence of Desulfatibacillum alkenivorans AK-01: a blueprint for anaerobic alkane oxidation.</title>
        <authorList>
            <person name="Callaghan A.V."/>
            <person name="Morris B.E."/>
            <person name="Pereira I.A."/>
            <person name="McInerney M.J."/>
            <person name="Austin R.N."/>
            <person name="Groves J.T."/>
            <person name="Kukor J.J."/>
            <person name="Suflita J.M."/>
            <person name="Young L.Y."/>
            <person name="Zylstra G.J."/>
            <person name="Wawrik B."/>
        </authorList>
    </citation>
    <scope>NUCLEOTIDE SEQUENCE [LARGE SCALE GENOMIC DNA]</scope>
    <source>
        <strain evidence="2 3">AK-01</strain>
    </source>
</reference>
<dbReference type="Proteomes" id="UP000000739">
    <property type="component" value="Chromosome"/>
</dbReference>
<proteinExistence type="predicted"/>
<dbReference type="HOGENOM" id="CLU_098966_0_0_7"/>
<name>B8FI85_DESAL</name>
<dbReference type="KEGG" id="dal:Dalk_0949"/>
<accession>B8FI85</accession>
<dbReference type="Gene3D" id="3.40.50.150">
    <property type="entry name" value="Vaccinia Virus protein VP39"/>
    <property type="match status" value="1"/>
</dbReference>
<dbReference type="PANTHER" id="PTHR43591:SF24">
    <property type="entry name" value="2-METHOXY-6-POLYPRENYL-1,4-BENZOQUINOL METHYLASE, MITOCHONDRIAL"/>
    <property type="match status" value="1"/>
</dbReference>
<feature type="domain" description="Methyltransferase" evidence="1">
    <location>
        <begin position="40"/>
        <end position="133"/>
    </location>
</feature>
<evidence type="ECO:0000313" key="3">
    <source>
        <dbReference type="Proteomes" id="UP000000739"/>
    </source>
</evidence>
<dbReference type="CDD" id="cd02440">
    <property type="entry name" value="AdoMet_MTases"/>
    <property type="match status" value="1"/>
</dbReference>
<dbReference type="SUPFAM" id="SSF53335">
    <property type="entry name" value="S-adenosyl-L-methionine-dependent methyltransferases"/>
    <property type="match status" value="1"/>
</dbReference>
<protein>
    <submittedName>
        <fullName evidence="2">Methyltransferase type 11</fullName>
    </submittedName>
</protein>
<keyword evidence="2" id="KW-0808">Transferase</keyword>
<dbReference type="GO" id="GO:0008168">
    <property type="term" value="F:methyltransferase activity"/>
    <property type="evidence" value="ECO:0007669"/>
    <property type="project" value="UniProtKB-KW"/>
</dbReference>
<dbReference type="GO" id="GO:0032259">
    <property type="term" value="P:methylation"/>
    <property type="evidence" value="ECO:0007669"/>
    <property type="project" value="UniProtKB-KW"/>
</dbReference>
<dbReference type="eggNOG" id="COG2226">
    <property type="taxonomic scope" value="Bacteria"/>
</dbReference>
<dbReference type="EMBL" id="CP001322">
    <property type="protein sequence ID" value="ACL02652.1"/>
    <property type="molecule type" value="Genomic_DNA"/>
</dbReference>
<evidence type="ECO:0000313" key="2">
    <source>
        <dbReference type="EMBL" id="ACL02652.1"/>
    </source>
</evidence>
<sequence>MDQVDRSQWFYGILYGVFYDPLEGGHRSMISALIPEGCTVLDVCCGTGRLALDLAPKCEKITGVDMSARMLRFGEFLKKGSKASNVEFVHGDATRLEDAVDHTYDYAVISLALHEMPAQDRLATIRSMTRVAKQLIISDHSVPQPKTIPGYLTTLAELCFGGRSNFTLYNEFNASGGIVGALEQCGLTPENRMLDDKKIREVVTASGCSG</sequence>
<gene>
    <name evidence="2" type="ordered locus">Dalk_0949</name>
</gene>
<organism evidence="2 3">
    <name type="scientific">Desulfatibacillum aliphaticivorans</name>
    <dbReference type="NCBI Taxonomy" id="218208"/>
    <lineage>
        <taxon>Bacteria</taxon>
        <taxon>Pseudomonadati</taxon>
        <taxon>Thermodesulfobacteriota</taxon>
        <taxon>Desulfobacteria</taxon>
        <taxon>Desulfobacterales</taxon>
        <taxon>Desulfatibacillaceae</taxon>
        <taxon>Desulfatibacillum</taxon>
    </lineage>
</organism>
<dbReference type="InterPro" id="IPR029063">
    <property type="entry name" value="SAM-dependent_MTases_sf"/>
</dbReference>
<dbReference type="AlphaFoldDB" id="B8FI85"/>
<dbReference type="Pfam" id="PF13649">
    <property type="entry name" value="Methyltransf_25"/>
    <property type="match status" value="1"/>
</dbReference>
<keyword evidence="3" id="KW-1185">Reference proteome</keyword>